<accession>A0A915DDF8</accession>
<keyword evidence="1" id="KW-0560">Oxidoreductase</keyword>
<evidence type="ECO:0000256" key="3">
    <source>
        <dbReference type="SAM" id="Phobius"/>
    </source>
</evidence>
<proteinExistence type="predicted"/>
<sequence>MSDDPCECVFNHEAMMRRLLSLLRDSQADCTDTDCTTSTMTGDGSGGSNMMLIAMAWGLLAMFMFFLRPSSMRSNNRNNQGQLEGKPSQAGGDGPGNEPPAPDTRTKRYLHHNYESFYLYHCCCNQNIRLLHYSSPKMSASDQYVVPVDQMRQFVHDCMVSVGANPQQSLQLADLLISADMRGHYSHGLNRLRIYMEDVHSGICKTNGHPKVLKQKGGTAWVDGDNALGVVVGNFCTDLAMQLAKEHGIGWVVAKMIEQGFVGMAFTNTSPLMYPNRAAQVGLGTNPISCIAAANSGDNFALDMATTTVALGKVDHGQPTDNPTQVVDGGALLPLGGSEQTGGYKGTGLAMMVELFCGMLAGSKYGKNMRTWRETAKVADCGQCFVALDPECFAPGFANRLQQFLDETRALKPVTKSEKAGGLIYGKAQIEHLEDIAQKNKVQKFTYKQLK</sequence>
<dbReference type="Gene3D" id="3.30.1370.60">
    <property type="entry name" value="Hypothetical oxidoreductase yiak, domain 2"/>
    <property type="match status" value="2"/>
</dbReference>
<organism evidence="4 5">
    <name type="scientific">Ditylenchus dipsaci</name>
    <dbReference type="NCBI Taxonomy" id="166011"/>
    <lineage>
        <taxon>Eukaryota</taxon>
        <taxon>Metazoa</taxon>
        <taxon>Ecdysozoa</taxon>
        <taxon>Nematoda</taxon>
        <taxon>Chromadorea</taxon>
        <taxon>Rhabditida</taxon>
        <taxon>Tylenchina</taxon>
        <taxon>Tylenchomorpha</taxon>
        <taxon>Sphaerularioidea</taxon>
        <taxon>Anguinidae</taxon>
        <taxon>Anguininae</taxon>
        <taxon>Ditylenchus</taxon>
    </lineage>
</organism>
<reference evidence="5" key="1">
    <citation type="submission" date="2022-11" db="UniProtKB">
        <authorList>
            <consortium name="WormBaseParasite"/>
        </authorList>
    </citation>
    <scope>IDENTIFICATION</scope>
</reference>
<dbReference type="Pfam" id="PF11027">
    <property type="entry name" value="DUF2615"/>
    <property type="match status" value="1"/>
</dbReference>
<keyword evidence="4" id="KW-1185">Reference proteome</keyword>
<dbReference type="InterPro" id="IPR043143">
    <property type="entry name" value="Mal/L-sulf/L-lact_DH-like_NADP"/>
</dbReference>
<evidence type="ECO:0000313" key="4">
    <source>
        <dbReference type="Proteomes" id="UP000887574"/>
    </source>
</evidence>
<dbReference type="GO" id="GO:0016491">
    <property type="term" value="F:oxidoreductase activity"/>
    <property type="evidence" value="ECO:0007669"/>
    <property type="project" value="UniProtKB-KW"/>
</dbReference>
<dbReference type="InterPro" id="IPR020309">
    <property type="entry name" value="Smim-14"/>
</dbReference>
<name>A0A915DDF8_9BILA</name>
<protein>
    <submittedName>
        <fullName evidence="5">Malate dehydrogenase</fullName>
    </submittedName>
</protein>
<dbReference type="InterPro" id="IPR043144">
    <property type="entry name" value="Mal/L-sulf/L-lact_DH-like_ah"/>
</dbReference>
<dbReference type="AlphaFoldDB" id="A0A915DDF8"/>
<dbReference type="InterPro" id="IPR003767">
    <property type="entry name" value="Malate/L-lactate_DH-like"/>
</dbReference>
<evidence type="ECO:0000256" key="1">
    <source>
        <dbReference type="ARBA" id="ARBA00023002"/>
    </source>
</evidence>
<evidence type="ECO:0000313" key="5">
    <source>
        <dbReference type="WBParaSite" id="jg18751"/>
    </source>
</evidence>
<keyword evidence="3" id="KW-0472">Membrane</keyword>
<feature type="transmembrane region" description="Helical" evidence="3">
    <location>
        <begin position="50"/>
        <end position="67"/>
    </location>
</feature>
<dbReference type="Gene3D" id="1.10.1530.10">
    <property type="match status" value="1"/>
</dbReference>
<keyword evidence="3" id="KW-1133">Transmembrane helix</keyword>
<feature type="region of interest" description="Disordered" evidence="2">
    <location>
        <begin position="74"/>
        <end position="106"/>
    </location>
</feature>
<keyword evidence="3" id="KW-0812">Transmembrane</keyword>
<evidence type="ECO:0000256" key="2">
    <source>
        <dbReference type="SAM" id="MobiDB-lite"/>
    </source>
</evidence>
<dbReference type="SUPFAM" id="SSF89733">
    <property type="entry name" value="L-sulfolactate dehydrogenase-like"/>
    <property type="match status" value="1"/>
</dbReference>
<dbReference type="Pfam" id="PF02615">
    <property type="entry name" value="Ldh_2"/>
    <property type="match status" value="2"/>
</dbReference>
<dbReference type="Proteomes" id="UP000887574">
    <property type="component" value="Unplaced"/>
</dbReference>
<dbReference type="InterPro" id="IPR036111">
    <property type="entry name" value="Mal/L-sulfo/L-lacto_DH-like_sf"/>
</dbReference>
<dbReference type="PANTHER" id="PTHR11091:SF4">
    <property type="entry name" value="MALATE DEHYDROGENASE"/>
    <property type="match status" value="1"/>
</dbReference>
<dbReference type="PANTHER" id="PTHR11091">
    <property type="entry name" value="OXIDOREDUCTASE-RELATED"/>
    <property type="match status" value="1"/>
</dbReference>
<dbReference type="WBParaSite" id="jg18751">
    <property type="protein sequence ID" value="jg18751"/>
    <property type="gene ID" value="jg18751"/>
</dbReference>